<evidence type="ECO:0000313" key="3">
    <source>
        <dbReference type="Proteomes" id="UP000017469"/>
    </source>
</evidence>
<dbReference type="eggNOG" id="COG1335">
    <property type="taxonomic scope" value="Bacteria"/>
</dbReference>
<dbReference type="AlphaFoldDB" id="U5SEU6"/>
<proteinExistence type="predicted"/>
<organism evidence="2 3">
    <name type="scientific">Carnobacterium inhibens subsp. gilichinskyi</name>
    <dbReference type="NCBI Taxonomy" id="1266845"/>
    <lineage>
        <taxon>Bacteria</taxon>
        <taxon>Bacillati</taxon>
        <taxon>Bacillota</taxon>
        <taxon>Bacilli</taxon>
        <taxon>Lactobacillales</taxon>
        <taxon>Carnobacteriaceae</taxon>
        <taxon>Carnobacterium</taxon>
    </lineage>
</organism>
<dbReference type="STRING" id="1266845.Q783_09415"/>
<reference evidence="2 3" key="1">
    <citation type="journal article" date="2013" name="Genome Announc.">
        <title>Complete Genome Sequence of Carnobacterium gilichinskyi Strain WN1359T (DSM 27470T).</title>
        <authorList>
            <person name="Leonard M.T."/>
            <person name="Panayotova N."/>
            <person name="Farmerie W.G."/>
            <person name="Triplett E.W."/>
            <person name="Nicholson W.L."/>
        </authorList>
    </citation>
    <scope>NUCLEOTIDE SEQUENCE [LARGE SCALE GENOMIC DNA]</scope>
    <source>
        <strain evidence="2 3">WN1359</strain>
    </source>
</reference>
<sequence>MLFVIDMQNDFVDEKKGVLSVKNAEKLVPKIIQEIKDQEKKGEPIYYTLNQHELEDDNRSDEEKKWGLELFGPLKEALKKHHALKKKFHSISPEDAEELKNQYEDDPDRIIEFSGVETNVCVLSNAVMLHSSFPLATISVLKDLCVGTTEELHNKSLDVMESLKIEIH</sequence>
<dbReference type="PATRIC" id="fig|1266845.5.peg.1776"/>
<dbReference type="Gene3D" id="3.40.50.850">
    <property type="entry name" value="Isochorismatase-like"/>
    <property type="match status" value="1"/>
</dbReference>
<dbReference type="GO" id="GO:0016787">
    <property type="term" value="F:hydrolase activity"/>
    <property type="evidence" value="ECO:0007669"/>
    <property type="project" value="UniProtKB-KW"/>
</dbReference>
<keyword evidence="2" id="KW-0378">Hydrolase</keyword>
<dbReference type="InterPro" id="IPR000868">
    <property type="entry name" value="Isochorismatase-like_dom"/>
</dbReference>
<dbReference type="EMBL" id="CP006812">
    <property type="protein sequence ID" value="AGY82397.1"/>
    <property type="molecule type" value="Genomic_DNA"/>
</dbReference>
<dbReference type="RefSeq" id="WP_023179107.1">
    <property type="nucleotide sequence ID" value="NC_022606.1"/>
</dbReference>
<evidence type="ECO:0000313" key="2">
    <source>
        <dbReference type="EMBL" id="AGY82397.1"/>
    </source>
</evidence>
<dbReference type="Pfam" id="PF00857">
    <property type="entry name" value="Isochorismatase"/>
    <property type="match status" value="1"/>
</dbReference>
<accession>U5SEU6</accession>
<dbReference type="KEGG" id="caw:Q783_09415"/>
<dbReference type="HOGENOM" id="CLU_068979_12_0_9"/>
<protein>
    <submittedName>
        <fullName evidence="2">Isochorismatase hydrolase</fullName>
    </submittedName>
</protein>
<name>U5SEU6_9LACT</name>
<dbReference type="SUPFAM" id="SSF52499">
    <property type="entry name" value="Isochorismatase-like hydrolases"/>
    <property type="match status" value="1"/>
</dbReference>
<feature type="domain" description="Isochorismatase-like" evidence="1">
    <location>
        <begin position="1"/>
        <end position="161"/>
    </location>
</feature>
<dbReference type="InterPro" id="IPR036380">
    <property type="entry name" value="Isochorismatase-like_sf"/>
</dbReference>
<gene>
    <name evidence="2" type="ORF">Q783_09415</name>
</gene>
<dbReference type="Proteomes" id="UP000017469">
    <property type="component" value="Chromosome"/>
</dbReference>
<evidence type="ECO:0000259" key="1">
    <source>
        <dbReference type="Pfam" id="PF00857"/>
    </source>
</evidence>